<evidence type="ECO:0000256" key="6">
    <source>
        <dbReference type="ARBA" id="ARBA00023136"/>
    </source>
</evidence>
<keyword evidence="6" id="KW-0472">Membrane</keyword>
<dbReference type="InterPro" id="IPR021832">
    <property type="entry name" value="ANKRD13"/>
</dbReference>
<gene>
    <name evidence="8" type="ORF">Cadr_000014103</name>
</gene>
<dbReference type="GO" id="GO:0005783">
    <property type="term" value="C:endoplasmic reticulum"/>
    <property type="evidence" value="ECO:0007669"/>
    <property type="project" value="UniProtKB-SubCell"/>
</dbReference>
<evidence type="ECO:0000256" key="4">
    <source>
        <dbReference type="ARBA" id="ARBA00022824"/>
    </source>
</evidence>
<proteinExistence type="predicted"/>
<reference evidence="8 9" key="1">
    <citation type="journal article" date="2019" name="Mol. Ecol. Resour.">
        <title>Improving Illumina assemblies with Hi-C and long reads: an example with the North African dromedary.</title>
        <authorList>
            <person name="Elbers J.P."/>
            <person name="Rogers M.F."/>
            <person name="Perelman P.L."/>
            <person name="Proskuryakova A.A."/>
            <person name="Serdyukova N.A."/>
            <person name="Johnson W.E."/>
            <person name="Horin P."/>
            <person name="Corander J."/>
            <person name="Murphy D."/>
            <person name="Burger P.A."/>
        </authorList>
    </citation>
    <scope>NUCLEOTIDE SEQUENCE [LARGE SCALE GENOMIC DNA]</scope>
    <source>
        <strain evidence="8">Drom800</strain>
        <tissue evidence="8">Blood</tissue>
    </source>
</reference>
<feature type="domain" description="Ankyrin repeat" evidence="7">
    <location>
        <begin position="119"/>
        <end position="401"/>
    </location>
</feature>
<dbReference type="SUPFAM" id="SSF48403">
    <property type="entry name" value="Ankyrin repeat"/>
    <property type="match status" value="1"/>
</dbReference>
<comment type="subcellular location">
    <subcellularLocation>
        <location evidence="2">Endomembrane system</location>
    </subcellularLocation>
    <subcellularLocation>
        <location evidence="1">Endoplasmic reticulum</location>
    </subcellularLocation>
</comment>
<evidence type="ECO:0000256" key="3">
    <source>
        <dbReference type="ARBA" id="ARBA00022737"/>
    </source>
</evidence>
<keyword evidence="3" id="KW-0677">Repeat</keyword>
<keyword evidence="5" id="KW-0040">ANK repeat</keyword>
<evidence type="ECO:0000313" key="8">
    <source>
        <dbReference type="EMBL" id="KAB1269034.1"/>
    </source>
</evidence>
<evidence type="ECO:0000256" key="2">
    <source>
        <dbReference type="ARBA" id="ARBA00004308"/>
    </source>
</evidence>
<evidence type="ECO:0000256" key="5">
    <source>
        <dbReference type="ARBA" id="ARBA00023043"/>
    </source>
</evidence>
<dbReference type="FunFam" id="1.25.40.20:FF:000282">
    <property type="entry name" value="Ankyrin repeat domain-containing protein 13C-A"/>
    <property type="match status" value="1"/>
</dbReference>
<organism evidence="8 9">
    <name type="scientific">Camelus dromedarius</name>
    <name type="common">Dromedary</name>
    <name type="synonym">Arabian camel</name>
    <dbReference type="NCBI Taxonomy" id="9838"/>
    <lineage>
        <taxon>Eukaryota</taxon>
        <taxon>Metazoa</taxon>
        <taxon>Chordata</taxon>
        <taxon>Craniata</taxon>
        <taxon>Vertebrata</taxon>
        <taxon>Euteleostomi</taxon>
        <taxon>Mammalia</taxon>
        <taxon>Eutheria</taxon>
        <taxon>Laurasiatheria</taxon>
        <taxon>Artiodactyla</taxon>
        <taxon>Tylopoda</taxon>
        <taxon>Camelidae</taxon>
        <taxon>Camelus</taxon>
    </lineage>
</organism>
<evidence type="ECO:0000313" key="9">
    <source>
        <dbReference type="Proteomes" id="UP000299084"/>
    </source>
</evidence>
<dbReference type="EMBL" id="JWIN03000013">
    <property type="protein sequence ID" value="KAB1269034.1"/>
    <property type="molecule type" value="Genomic_DNA"/>
</dbReference>
<comment type="caution">
    <text evidence="8">The sequence shown here is derived from an EMBL/GenBank/DDBJ whole genome shotgun (WGS) entry which is preliminary data.</text>
</comment>
<name>A0A5N4DDQ0_CAMDR</name>
<keyword evidence="4" id="KW-0256">Endoplasmic reticulum</keyword>
<dbReference type="Proteomes" id="UP000299084">
    <property type="component" value="Unassembled WGS sequence"/>
</dbReference>
<dbReference type="GO" id="GO:0006621">
    <property type="term" value="P:protein retention in ER lumen"/>
    <property type="evidence" value="ECO:0007669"/>
    <property type="project" value="TreeGrafter"/>
</dbReference>
<evidence type="ECO:0000256" key="1">
    <source>
        <dbReference type="ARBA" id="ARBA00004240"/>
    </source>
</evidence>
<dbReference type="PANTHER" id="PTHR12447">
    <property type="entry name" value="ANKYRIN REPEAT DOMAIN-CONTAINING PROTEIN 13"/>
    <property type="match status" value="1"/>
</dbReference>
<dbReference type="STRING" id="9838.ENSCDRP00005012471"/>
<dbReference type="Pfam" id="PF11904">
    <property type="entry name" value="ANKRD13_C"/>
    <property type="match status" value="1"/>
</dbReference>
<keyword evidence="9" id="KW-1185">Reference proteome</keyword>
<accession>A0A5N4DDQ0</accession>
<dbReference type="PANTHER" id="PTHR12447:SF25">
    <property type="entry name" value="ANKYRIN REPEAT DOMAIN-CONTAINING PROTEIN 13C"/>
    <property type="match status" value="1"/>
</dbReference>
<dbReference type="GO" id="GO:0005102">
    <property type="term" value="F:signaling receptor binding"/>
    <property type="evidence" value="ECO:0007669"/>
    <property type="project" value="TreeGrafter"/>
</dbReference>
<dbReference type="Gene3D" id="1.25.40.20">
    <property type="entry name" value="Ankyrin repeat-containing domain"/>
    <property type="match status" value="1"/>
</dbReference>
<sequence>MLLPFYVSECAHLLLAHNAPVKVKNAQGWSPLAEAISYGDRQMITALLRKLKQQSRESVEEKRPRLLKALKELGDFYLELHWDFQSWVPLLSRILPSDACKIYKQGINIRVSHLRIFHRLDTTLIDFTDMKCQRGDLSFIFNGDAAPSESFVVLDNEQKVYQRIHHEVSMLPYPVFLNQEESEMETEEEVDILMSSDIYSATLSTKSISFTRAQTGWLFREDKTVCANLDFYTLEIERVGNFLADFYLVNGLVLESRKRREHLSEEDILRNKAIMESLSKGGNIMEQNFEPVRRQSLTPPPQNTITWEEYISAENGKAPHLGRELLCKESKKTFKATIAMSQEFPLGIESLLNVLEVIAPFKHFNKLREFVQMKLPPGFPVKLDIPVFPTITATVTFQEFRYDEFDGSIFTIPDDYKEDPSRFPDL</sequence>
<protein>
    <submittedName>
        <fullName evidence="8">Ankyrin repeat domain-containing protein 13C</fullName>
    </submittedName>
</protein>
<dbReference type="InterPro" id="IPR055285">
    <property type="entry name" value="ANKRD13_C"/>
</dbReference>
<dbReference type="InterPro" id="IPR036770">
    <property type="entry name" value="Ankyrin_rpt-contain_sf"/>
</dbReference>
<dbReference type="AlphaFoldDB" id="A0A5N4DDQ0"/>
<evidence type="ECO:0000259" key="7">
    <source>
        <dbReference type="Pfam" id="PF11904"/>
    </source>
</evidence>